<dbReference type="EMBL" id="JAROCA020000001">
    <property type="protein sequence ID" value="MDY0405178.1"/>
    <property type="molecule type" value="Genomic_DNA"/>
</dbReference>
<sequence>MFTGIIEDIGHVKRIERNQKTMRLAIQFNQMDTDGLKVGDSIAVNGTCLTVAQLDKDGFTADVMPETFHRTNLGVLKINAPVNMERALKVSDRLDGHFVTGHVDTVVRLLDKKQEQNALEMTFALPPQQKSYVVQKGSVALDGTSLTVAEVTSASFSVSLIPHTQEHTTLAGKRPGEMVNMETDILGKYIVPLQNNQATDKIDKAFLMENGF</sequence>
<name>A0ABU5CFU9_9BACI</name>
<dbReference type="InterPro" id="IPR023366">
    <property type="entry name" value="ATP_synth_asu-like_sf"/>
</dbReference>
<feature type="domain" description="Lumazine-binding" evidence="4">
    <location>
        <begin position="98"/>
        <end position="194"/>
    </location>
</feature>
<comment type="caution">
    <text evidence="5">The sequence shown here is derived from an EMBL/GenBank/DDBJ whole genome shotgun (WGS) entry which is preliminary data.</text>
</comment>
<keyword evidence="6" id="KW-1185">Reference proteome</keyword>
<dbReference type="NCBIfam" id="TIGR00187">
    <property type="entry name" value="ribE"/>
    <property type="match status" value="1"/>
</dbReference>
<dbReference type="PANTHER" id="PTHR21098">
    <property type="entry name" value="RIBOFLAVIN SYNTHASE ALPHA CHAIN"/>
    <property type="match status" value="1"/>
</dbReference>
<accession>A0ABU5CFU9</accession>
<proteinExistence type="predicted"/>
<dbReference type="PROSITE" id="PS51177">
    <property type="entry name" value="LUMAZINE_BIND"/>
    <property type="match status" value="2"/>
</dbReference>
<organism evidence="5 6">
    <name type="scientific">Tigheibacillus jepli</name>
    <dbReference type="NCBI Taxonomy" id="3035914"/>
    <lineage>
        <taxon>Bacteria</taxon>
        <taxon>Bacillati</taxon>
        <taxon>Bacillota</taxon>
        <taxon>Bacilli</taxon>
        <taxon>Bacillales</taxon>
        <taxon>Bacillaceae</taxon>
        <taxon>Tigheibacillus</taxon>
    </lineage>
</organism>
<dbReference type="NCBIfam" id="NF006767">
    <property type="entry name" value="PRK09289.1"/>
    <property type="match status" value="1"/>
</dbReference>
<dbReference type="RefSeq" id="WP_306067816.1">
    <property type="nucleotide sequence ID" value="NZ_JAROCA020000001.1"/>
</dbReference>
<dbReference type="Proteomes" id="UP001228376">
    <property type="component" value="Unassembled WGS sequence"/>
</dbReference>
<dbReference type="InterPro" id="IPR001783">
    <property type="entry name" value="Lumazine-bd"/>
</dbReference>
<dbReference type="CDD" id="cd00402">
    <property type="entry name" value="Riboflavin_synthase_like"/>
    <property type="match status" value="1"/>
</dbReference>
<dbReference type="Pfam" id="PF00677">
    <property type="entry name" value="Lum_binding"/>
    <property type="match status" value="2"/>
</dbReference>
<evidence type="ECO:0000256" key="2">
    <source>
        <dbReference type="NCBIfam" id="TIGR00187"/>
    </source>
</evidence>
<reference evidence="5 6" key="1">
    <citation type="submission" date="2023-10" db="EMBL/GenBank/DDBJ databases">
        <title>179-bfca-hs.</title>
        <authorList>
            <person name="Miliotis G."/>
            <person name="Sengupta P."/>
            <person name="Hameed A."/>
            <person name="Chuvochina M."/>
            <person name="Mcdonagh F."/>
            <person name="Simpson A.C."/>
            <person name="Singh N.K."/>
            <person name="Rekha P.D."/>
            <person name="Raman K."/>
            <person name="Hugenholtz P."/>
            <person name="Venkateswaran K."/>
        </authorList>
    </citation>
    <scope>NUCLEOTIDE SEQUENCE [LARGE SCALE GENOMIC DNA]</scope>
    <source>
        <strain evidence="5 6">179-BFC-A-HS</strain>
    </source>
</reference>
<dbReference type="SUPFAM" id="SSF63380">
    <property type="entry name" value="Riboflavin synthase domain-like"/>
    <property type="match status" value="2"/>
</dbReference>
<evidence type="ECO:0000313" key="5">
    <source>
        <dbReference type="EMBL" id="MDY0405178.1"/>
    </source>
</evidence>
<dbReference type="Gene3D" id="2.40.30.20">
    <property type="match status" value="2"/>
</dbReference>
<dbReference type="GO" id="GO:0004746">
    <property type="term" value="F:riboflavin synthase activity"/>
    <property type="evidence" value="ECO:0007669"/>
    <property type="project" value="UniProtKB-EC"/>
</dbReference>
<keyword evidence="1" id="KW-0677">Repeat</keyword>
<evidence type="ECO:0000256" key="3">
    <source>
        <dbReference type="PROSITE-ProRule" id="PRU00524"/>
    </source>
</evidence>
<dbReference type="PIRSF" id="PIRSF000498">
    <property type="entry name" value="Riboflavin_syn_A"/>
    <property type="match status" value="1"/>
</dbReference>
<gene>
    <name evidence="5" type="ORF">P5G51_006970</name>
</gene>
<feature type="domain" description="Lumazine-binding" evidence="4">
    <location>
        <begin position="1"/>
        <end position="97"/>
    </location>
</feature>
<evidence type="ECO:0000313" key="6">
    <source>
        <dbReference type="Proteomes" id="UP001228376"/>
    </source>
</evidence>
<protein>
    <recommendedName>
        <fullName evidence="2">Riboflavin synthase</fullName>
        <ecNumber evidence="2">2.5.1.9</ecNumber>
    </recommendedName>
</protein>
<dbReference type="PANTHER" id="PTHR21098:SF0">
    <property type="entry name" value="RIBOFLAVIN SYNTHASE"/>
    <property type="match status" value="1"/>
</dbReference>
<dbReference type="NCBIfam" id="NF009566">
    <property type="entry name" value="PRK13020.1"/>
    <property type="match status" value="1"/>
</dbReference>
<evidence type="ECO:0000259" key="4">
    <source>
        <dbReference type="PROSITE" id="PS51177"/>
    </source>
</evidence>
<feature type="repeat" description="Lumazine-binding" evidence="3">
    <location>
        <begin position="1"/>
        <end position="97"/>
    </location>
</feature>
<dbReference type="EC" id="2.5.1.9" evidence="2"/>
<dbReference type="InterPro" id="IPR026017">
    <property type="entry name" value="Lumazine-bd_dom"/>
</dbReference>
<keyword evidence="5" id="KW-0808">Transferase</keyword>
<feature type="repeat" description="Lumazine-binding" evidence="3">
    <location>
        <begin position="98"/>
        <end position="194"/>
    </location>
</feature>
<evidence type="ECO:0000256" key="1">
    <source>
        <dbReference type="ARBA" id="ARBA00022737"/>
    </source>
</evidence>
<dbReference type="InterPro" id="IPR017938">
    <property type="entry name" value="Riboflavin_synthase-like_b-brl"/>
</dbReference>